<reference evidence="1 2" key="1">
    <citation type="submission" date="2019-02" db="EMBL/GenBank/DDBJ databases">
        <title>Deep-cultivation of Planctomycetes and their phenomic and genomic characterization uncovers novel biology.</title>
        <authorList>
            <person name="Wiegand S."/>
            <person name="Jogler M."/>
            <person name="Boedeker C."/>
            <person name="Pinto D."/>
            <person name="Vollmers J."/>
            <person name="Rivas-Marin E."/>
            <person name="Kohn T."/>
            <person name="Peeters S.H."/>
            <person name="Heuer A."/>
            <person name="Rast P."/>
            <person name="Oberbeckmann S."/>
            <person name="Bunk B."/>
            <person name="Jeske O."/>
            <person name="Meyerdierks A."/>
            <person name="Storesund J.E."/>
            <person name="Kallscheuer N."/>
            <person name="Luecker S."/>
            <person name="Lage O.M."/>
            <person name="Pohl T."/>
            <person name="Merkel B.J."/>
            <person name="Hornburger P."/>
            <person name="Mueller R.-W."/>
            <person name="Bruemmer F."/>
            <person name="Labrenz M."/>
            <person name="Spormann A.M."/>
            <person name="Op Den Camp H."/>
            <person name="Overmann J."/>
            <person name="Amann R."/>
            <person name="Jetten M.S.M."/>
            <person name="Mascher T."/>
            <person name="Medema M.H."/>
            <person name="Devos D.P."/>
            <person name="Kaster A.-K."/>
            <person name="Ovreas L."/>
            <person name="Rohde M."/>
            <person name="Galperin M.Y."/>
            <person name="Jogler C."/>
        </authorList>
    </citation>
    <scope>NUCLEOTIDE SEQUENCE [LARGE SCALE GENOMIC DNA]</scope>
    <source>
        <strain evidence="1 2">CA85</strain>
    </source>
</reference>
<evidence type="ECO:0000313" key="1">
    <source>
        <dbReference type="EMBL" id="TWT56473.1"/>
    </source>
</evidence>
<dbReference type="Proteomes" id="UP000318053">
    <property type="component" value="Unassembled WGS sequence"/>
</dbReference>
<dbReference type="AlphaFoldDB" id="A0A5C5X2S6"/>
<keyword evidence="2" id="KW-1185">Reference proteome</keyword>
<sequence length="121" mass="13277">MEFGVLIGIEVTEFFHIVDIRECLVVFDAQVMKRVGGLLAQAGSINQKQDSSKTLGFDQPIADTDACPRFAGTSRHRQQHFSFAVADGILNRIDGVVLVVAKRQILGGFRAQPFLGFVDVL</sequence>
<protein>
    <submittedName>
        <fullName evidence="1">Uncharacterized protein</fullName>
    </submittedName>
</protein>
<proteinExistence type="predicted"/>
<evidence type="ECO:0000313" key="2">
    <source>
        <dbReference type="Proteomes" id="UP000318053"/>
    </source>
</evidence>
<organism evidence="1 2">
    <name type="scientific">Allorhodopirellula solitaria</name>
    <dbReference type="NCBI Taxonomy" id="2527987"/>
    <lineage>
        <taxon>Bacteria</taxon>
        <taxon>Pseudomonadati</taxon>
        <taxon>Planctomycetota</taxon>
        <taxon>Planctomycetia</taxon>
        <taxon>Pirellulales</taxon>
        <taxon>Pirellulaceae</taxon>
        <taxon>Allorhodopirellula</taxon>
    </lineage>
</organism>
<dbReference type="EMBL" id="SJPK01000012">
    <property type="protein sequence ID" value="TWT56473.1"/>
    <property type="molecule type" value="Genomic_DNA"/>
</dbReference>
<accession>A0A5C5X2S6</accession>
<comment type="caution">
    <text evidence="1">The sequence shown here is derived from an EMBL/GenBank/DDBJ whole genome shotgun (WGS) entry which is preliminary data.</text>
</comment>
<gene>
    <name evidence="1" type="ORF">CA85_40030</name>
</gene>
<name>A0A5C5X2S6_9BACT</name>